<accession>A0ABT1QQV5</accession>
<evidence type="ECO:0000313" key="1">
    <source>
        <dbReference type="EMBL" id="MCQ4164683.1"/>
    </source>
</evidence>
<keyword evidence="2" id="KW-1185">Reference proteome</keyword>
<organism evidence="1 2">
    <name type="scientific">Tahibacter harae</name>
    <dbReference type="NCBI Taxonomy" id="2963937"/>
    <lineage>
        <taxon>Bacteria</taxon>
        <taxon>Pseudomonadati</taxon>
        <taxon>Pseudomonadota</taxon>
        <taxon>Gammaproteobacteria</taxon>
        <taxon>Lysobacterales</taxon>
        <taxon>Rhodanobacteraceae</taxon>
        <taxon>Tahibacter</taxon>
    </lineage>
</organism>
<dbReference type="Proteomes" id="UP001165498">
    <property type="component" value="Unassembled WGS sequence"/>
</dbReference>
<protein>
    <submittedName>
        <fullName evidence="1">Uncharacterized protein</fullName>
    </submittedName>
</protein>
<reference evidence="1" key="1">
    <citation type="submission" date="2022-07" db="EMBL/GenBank/DDBJ databases">
        <title>Tahibacter sp., a new gammaproteobacterium isolated from the silt sample collected at pig farm.</title>
        <authorList>
            <person name="Chen H."/>
        </authorList>
    </citation>
    <scope>NUCLEOTIDE SEQUENCE</scope>
    <source>
        <strain evidence="1">P2K</strain>
    </source>
</reference>
<name>A0ABT1QQV5_9GAMM</name>
<dbReference type="EMBL" id="JANFQO010000006">
    <property type="protein sequence ID" value="MCQ4164683.1"/>
    <property type="molecule type" value="Genomic_DNA"/>
</dbReference>
<comment type="caution">
    <text evidence="1">The sequence shown here is derived from an EMBL/GenBank/DDBJ whole genome shotgun (WGS) entry which is preliminary data.</text>
</comment>
<proteinExistence type="predicted"/>
<sequence length="156" mass="17454">MLALELIARDRDTSLSQAAEFVLTTTMRSYLIDGEPLEKTVNKMLVMEESKFGEVAAFNAHDGVQRSPEEIRAVLAKFADESRVFRVLFMPSRLRTSEERYLLEVFEAADAGYWTQGALLARLAAEGFRDGVPASEVAAEWVRQAKLENQTAHPST</sequence>
<gene>
    <name evidence="1" type="ORF">NM961_08170</name>
</gene>
<evidence type="ECO:0000313" key="2">
    <source>
        <dbReference type="Proteomes" id="UP001165498"/>
    </source>
</evidence>